<dbReference type="Gene3D" id="3.30.460.10">
    <property type="entry name" value="Beta Polymerase, domain 2"/>
    <property type="match status" value="1"/>
</dbReference>
<comment type="similarity">
    <text evidence="2">Belongs to the poly(A) polymerase family.</text>
</comment>
<dbReference type="Pfam" id="PF04928">
    <property type="entry name" value="PAP_central"/>
    <property type="match status" value="1"/>
</dbReference>
<dbReference type="EC" id="2.7.7.19" evidence="3"/>
<evidence type="ECO:0000256" key="1">
    <source>
        <dbReference type="ARBA" id="ARBA00004123"/>
    </source>
</evidence>
<dbReference type="GO" id="GO:0006397">
    <property type="term" value="P:mRNA processing"/>
    <property type="evidence" value="ECO:0007669"/>
    <property type="project" value="UniProtKB-KW"/>
</dbReference>
<dbReference type="PANTHER" id="PTHR10682">
    <property type="entry name" value="POLY A POLYMERASE"/>
    <property type="match status" value="1"/>
</dbReference>
<evidence type="ECO:0000256" key="8">
    <source>
        <dbReference type="ARBA" id="ARBA00023242"/>
    </source>
</evidence>
<comment type="caution">
    <text evidence="11">The sequence shown here is derived from an EMBL/GenBank/DDBJ whole genome shotgun (WGS) entry which is preliminary data.</text>
</comment>
<accession>A0A8T0A1E4</accession>
<proteinExistence type="inferred from homology"/>
<evidence type="ECO:0000256" key="5">
    <source>
        <dbReference type="ARBA" id="ARBA00022679"/>
    </source>
</evidence>
<protein>
    <recommendedName>
        <fullName evidence="3">polynucleotide adenylyltransferase</fullName>
        <ecNumber evidence="3">2.7.7.19</ecNumber>
    </recommendedName>
</protein>
<dbReference type="PANTHER" id="PTHR10682:SF10">
    <property type="entry name" value="POLYNUCLEOTIDE ADENYLYLTRANSFERASE"/>
    <property type="match status" value="1"/>
</dbReference>
<dbReference type="AlphaFoldDB" id="A0A8T0A1E4"/>
<evidence type="ECO:0000256" key="6">
    <source>
        <dbReference type="ARBA" id="ARBA00022741"/>
    </source>
</evidence>
<evidence type="ECO:0000313" key="12">
    <source>
        <dbReference type="Proteomes" id="UP000605970"/>
    </source>
</evidence>
<keyword evidence="5" id="KW-0808">Transferase</keyword>
<dbReference type="SUPFAM" id="SSF81631">
    <property type="entry name" value="PAP/OAS1 substrate-binding domain"/>
    <property type="match status" value="1"/>
</dbReference>
<feature type="domain" description="Poly(A) polymerase central" evidence="10">
    <location>
        <begin position="190"/>
        <end position="340"/>
    </location>
</feature>
<evidence type="ECO:0000256" key="3">
    <source>
        <dbReference type="ARBA" id="ARBA00012388"/>
    </source>
</evidence>
<evidence type="ECO:0000259" key="10">
    <source>
        <dbReference type="Pfam" id="PF04928"/>
    </source>
</evidence>
<evidence type="ECO:0000256" key="2">
    <source>
        <dbReference type="ARBA" id="ARBA00010912"/>
    </source>
</evidence>
<keyword evidence="7" id="KW-0067">ATP-binding</keyword>
<dbReference type="Proteomes" id="UP000605970">
    <property type="component" value="Unassembled WGS sequence"/>
</dbReference>
<keyword evidence="6" id="KW-0547">Nucleotide-binding</keyword>
<dbReference type="SUPFAM" id="SSF81301">
    <property type="entry name" value="Nucleotidyltransferase"/>
    <property type="match status" value="1"/>
</dbReference>
<dbReference type="InterPro" id="IPR043519">
    <property type="entry name" value="NT_sf"/>
</dbReference>
<comment type="subcellular location">
    <subcellularLocation>
        <location evidence="1">Nucleus</location>
    </subcellularLocation>
</comment>
<evidence type="ECO:0000256" key="7">
    <source>
        <dbReference type="ARBA" id="ARBA00022840"/>
    </source>
</evidence>
<keyword evidence="8" id="KW-0539">Nucleus</keyword>
<dbReference type="GO" id="GO:1990817">
    <property type="term" value="F:poly(A) RNA polymerase activity"/>
    <property type="evidence" value="ECO:0007669"/>
    <property type="project" value="UniProtKB-EC"/>
</dbReference>
<dbReference type="InterPro" id="IPR007012">
    <property type="entry name" value="PolA_pol_cen_dom"/>
</dbReference>
<sequence>IIIGGSTFLQTAGPDSDLDIIFIFPQKCICPNYLNNCEKCQKNKNFNFCTKHELFFGSNEKSFALHLKKEINNLKTIKEFEINGYSLSGSYINSIENARVPIISILISQIEMDIMACPIPFDNIPNDFDLINIENEIKINKNLNLFNKLIKIMIKQNEQFYNKNILVLTGYRIAYQIKSKFIQPKFQLLFINLMRSVKLWAKKKQIYSNIFGYLSGTILIIMVAKINLKYSNGGLNFLLKQFFEVYSEWQWPFPVMIEPLTNEKEFTYLNEENNLIKSWNFSNISEQQMPIISPNFPEQNVAFNINEFTKNIIIREMKKASDLIKNNKSINKNSEWWQKILFKPINYKQIYKHFILIICTVPNKITENLNNYNGKFTCGLLKTKLRIILKLWALNEINLEEYHAISGFEKERKCERKGYLFFNFFMLVYTYVKHYCNIDSF</sequence>
<keyword evidence="12" id="KW-1185">Reference proteome</keyword>
<dbReference type="EMBL" id="JABEBT010000005">
    <property type="protein sequence ID" value="KAF7639390.1"/>
    <property type="molecule type" value="Genomic_DNA"/>
</dbReference>
<reference evidence="11" key="1">
    <citation type="journal article" date="2020" name="Ecol. Evol.">
        <title>Genome structure and content of the rice root-knot nematode (Meloidogyne graminicola).</title>
        <authorList>
            <person name="Phan N.T."/>
            <person name="Danchin E.G.J."/>
            <person name="Klopp C."/>
            <person name="Perfus-Barbeoch L."/>
            <person name="Kozlowski D.K."/>
            <person name="Koutsovoulos G.D."/>
            <person name="Lopez-Roques C."/>
            <person name="Bouchez O."/>
            <person name="Zahm M."/>
            <person name="Besnard G."/>
            <person name="Bellafiore S."/>
        </authorList>
    </citation>
    <scope>NUCLEOTIDE SEQUENCE</scope>
    <source>
        <strain evidence="11">VN-18</strain>
    </source>
</reference>
<organism evidence="11 12">
    <name type="scientific">Meloidogyne graminicola</name>
    <dbReference type="NCBI Taxonomy" id="189291"/>
    <lineage>
        <taxon>Eukaryota</taxon>
        <taxon>Metazoa</taxon>
        <taxon>Ecdysozoa</taxon>
        <taxon>Nematoda</taxon>
        <taxon>Chromadorea</taxon>
        <taxon>Rhabditida</taxon>
        <taxon>Tylenchina</taxon>
        <taxon>Tylenchomorpha</taxon>
        <taxon>Tylenchoidea</taxon>
        <taxon>Meloidogynidae</taxon>
        <taxon>Meloidogyninae</taxon>
        <taxon>Meloidogyne</taxon>
    </lineage>
</organism>
<dbReference type="GO" id="GO:0005524">
    <property type="term" value="F:ATP binding"/>
    <property type="evidence" value="ECO:0007669"/>
    <property type="project" value="UniProtKB-KW"/>
</dbReference>
<gene>
    <name evidence="11" type="ORF">Mgra_00001060</name>
</gene>
<evidence type="ECO:0000256" key="9">
    <source>
        <dbReference type="ARBA" id="ARBA00048830"/>
    </source>
</evidence>
<keyword evidence="4" id="KW-0507">mRNA processing</keyword>
<evidence type="ECO:0000313" key="11">
    <source>
        <dbReference type="EMBL" id="KAF7639390.1"/>
    </source>
</evidence>
<comment type="catalytic activity">
    <reaction evidence="9">
        <text>RNA(n) + ATP = RNA(n)-3'-adenine ribonucleotide + diphosphate</text>
        <dbReference type="Rhea" id="RHEA:11332"/>
        <dbReference type="Rhea" id="RHEA-COMP:14527"/>
        <dbReference type="Rhea" id="RHEA-COMP:17347"/>
        <dbReference type="ChEBI" id="CHEBI:30616"/>
        <dbReference type="ChEBI" id="CHEBI:33019"/>
        <dbReference type="ChEBI" id="CHEBI:140395"/>
        <dbReference type="ChEBI" id="CHEBI:173115"/>
        <dbReference type="EC" id="2.7.7.19"/>
    </reaction>
</comment>
<feature type="non-terminal residue" evidence="11">
    <location>
        <position position="1"/>
    </location>
</feature>
<name>A0A8T0A1E4_9BILA</name>
<evidence type="ECO:0000256" key="4">
    <source>
        <dbReference type="ARBA" id="ARBA00022664"/>
    </source>
</evidence>
<dbReference type="GO" id="GO:0005634">
    <property type="term" value="C:nucleus"/>
    <property type="evidence" value="ECO:0007669"/>
    <property type="project" value="UniProtKB-SubCell"/>
</dbReference>
<dbReference type="Gene3D" id="1.10.1410.10">
    <property type="match status" value="1"/>
</dbReference>
<dbReference type="OrthoDB" id="6233852at2759"/>